<gene>
    <name evidence="6" type="ordered locus">BB0567</name>
</gene>
<dbReference type="InterPro" id="IPR005119">
    <property type="entry name" value="LysR_subst-bd"/>
</dbReference>
<dbReference type="InterPro" id="IPR036388">
    <property type="entry name" value="WH-like_DNA-bd_sf"/>
</dbReference>
<dbReference type="eggNOG" id="COG0583">
    <property type="taxonomic scope" value="Bacteria"/>
</dbReference>
<dbReference type="PANTHER" id="PTHR30419:SF8">
    <property type="entry name" value="NITROGEN ASSIMILATION TRANSCRIPTIONAL ACTIVATOR-RELATED"/>
    <property type="match status" value="1"/>
</dbReference>
<evidence type="ECO:0000259" key="5">
    <source>
        <dbReference type="PROSITE" id="PS50931"/>
    </source>
</evidence>
<feature type="domain" description="HTH lysR-type" evidence="5">
    <location>
        <begin position="11"/>
        <end position="68"/>
    </location>
</feature>
<protein>
    <submittedName>
        <fullName evidence="6">LysR family regulatory protein</fullName>
    </submittedName>
</protein>
<accession>A0A0H3LHI1</accession>
<dbReference type="InterPro" id="IPR000847">
    <property type="entry name" value="LysR_HTH_N"/>
</dbReference>
<evidence type="ECO:0000256" key="1">
    <source>
        <dbReference type="ARBA" id="ARBA00009437"/>
    </source>
</evidence>
<organism evidence="6 7">
    <name type="scientific">Bordetella bronchiseptica (strain ATCC BAA-588 / NCTC 13252 / RB50)</name>
    <name type="common">Alcaligenes bronchisepticus</name>
    <dbReference type="NCBI Taxonomy" id="257310"/>
    <lineage>
        <taxon>Bacteria</taxon>
        <taxon>Pseudomonadati</taxon>
        <taxon>Pseudomonadota</taxon>
        <taxon>Betaproteobacteria</taxon>
        <taxon>Burkholderiales</taxon>
        <taxon>Alcaligenaceae</taxon>
        <taxon>Bordetella</taxon>
    </lineage>
</organism>
<dbReference type="InterPro" id="IPR036390">
    <property type="entry name" value="WH_DNA-bd_sf"/>
</dbReference>
<dbReference type="PANTHER" id="PTHR30419">
    <property type="entry name" value="HTH-TYPE TRANSCRIPTIONAL REGULATOR YBHD"/>
    <property type="match status" value="1"/>
</dbReference>
<dbReference type="GO" id="GO:0003677">
    <property type="term" value="F:DNA binding"/>
    <property type="evidence" value="ECO:0007669"/>
    <property type="project" value="UniProtKB-KW"/>
</dbReference>
<dbReference type="Gene3D" id="1.10.10.10">
    <property type="entry name" value="Winged helix-like DNA-binding domain superfamily/Winged helix DNA-binding domain"/>
    <property type="match status" value="1"/>
</dbReference>
<dbReference type="KEGG" id="bbr:BB0567"/>
<dbReference type="RefSeq" id="WP_003807925.1">
    <property type="nucleotide sequence ID" value="NC_002927.3"/>
</dbReference>
<dbReference type="GO" id="GO:0003700">
    <property type="term" value="F:DNA-binding transcription factor activity"/>
    <property type="evidence" value="ECO:0007669"/>
    <property type="project" value="InterPro"/>
</dbReference>
<dbReference type="Pfam" id="PF03466">
    <property type="entry name" value="LysR_substrate"/>
    <property type="match status" value="1"/>
</dbReference>
<comment type="similarity">
    <text evidence="1">Belongs to the LysR transcriptional regulatory family.</text>
</comment>
<evidence type="ECO:0000256" key="4">
    <source>
        <dbReference type="ARBA" id="ARBA00023163"/>
    </source>
</evidence>
<dbReference type="Proteomes" id="UP000001027">
    <property type="component" value="Chromosome"/>
</dbReference>
<dbReference type="Gene3D" id="3.40.190.290">
    <property type="match status" value="1"/>
</dbReference>
<dbReference type="Pfam" id="PF00126">
    <property type="entry name" value="HTH_1"/>
    <property type="match status" value="1"/>
</dbReference>
<keyword evidence="4" id="KW-0804">Transcription</keyword>
<keyword evidence="3" id="KW-0238">DNA-binding</keyword>
<dbReference type="EMBL" id="BX640438">
    <property type="protein sequence ID" value="CAE31067.1"/>
    <property type="molecule type" value="Genomic_DNA"/>
</dbReference>
<sequence length="297" mass="32113">MTGGLTVSHNIKYRQLKAFRILAESGSFKHAADSLAVTQPSMSIMIRELESDLGVALIDRATRSAELTDAGRDFYQQIKGSLDQLEKAYSYANAAGKAEHGRVRIATLTSLAAEAVTTAIARMHAERPGIQIELMERTYFNFLLALRRREVDLGVGILHEAHADLDFQYLFSDQLVVVTPKGHPLARQRQPLKHLGKYDVVVVSPGPSLEALQELDADCAPPVQVEQPSTAITMVRKGLGVTVTSSSATTGLDMRGLAAVPIPGTTRDVGVITLAQARLSPVASAFLRCLRHVHPAG</sequence>
<keyword evidence="2" id="KW-0805">Transcription regulation</keyword>
<dbReference type="AlphaFoldDB" id="A0A0H3LHI1"/>
<dbReference type="PROSITE" id="PS50931">
    <property type="entry name" value="HTH_LYSR"/>
    <property type="match status" value="1"/>
</dbReference>
<dbReference type="PRINTS" id="PR00039">
    <property type="entry name" value="HTHLYSR"/>
</dbReference>
<dbReference type="FunFam" id="1.10.10.10:FF:000001">
    <property type="entry name" value="LysR family transcriptional regulator"/>
    <property type="match status" value="1"/>
</dbReference>
<dbReference type="GO" id="GO:0005829">
    <property type="term" value="C:cytosol"/>
    <property type="evidence" value="ECO:0007669"/>
    <property type="project" value="TreeGrafter"/>
</dbReference>
<evidence type="ECO:0000256" key="2">
    <source>
        <dbReference type="ARBA" id="ARBA00023015"/>
    </source>
</evidence>
<name>A0A0H3LHI1_BORBR</name>
<dbReference type="SUPFAM" id="SSF46785">
    <property type="entry name" value="Winged helix' DNA-binding domain"/>
    <property type="match status" value="1"/>
</dbReference>
<proteinExistence type="inferred from homology"/>
<dbReference type="SUPFAM" id="SSF53850">
    <property type="entry name" value="Periplasmic binding protein-like II"/>
    <property type="match status" value="1"/>
</dbReference>
<evidence type="ECO:0000256" key="3">
    <source>
        <dbReference type="ARBA" id="ARBA00023125"/>
    </source>
</evidence>
<evidence type="ECO:0000313" key="6">
    <source>
        <dbReference type="EMBL" id="CAE31067.1"/>
    </source>
</evidence>
<reference evidence="7" key="1">
    <citation type="journal article" date="2003" name="Nat. Genet.">
        <title>Comparative analysis of the genome sequences of Bordetella pertussis, Bordetella parapertussis and Bordetella bronchiseptica.</title>
        <authorList>
            <person name="Parkhill J."/>
            <person name="Sebaihia M."/>
            <person name="Preston A."/>
            <person name="Murphy L.D."/>
            <person name="Thomson N.R."/>
            <person name="Harris D.E."/>
            <person name="Holden M.T.G."/>
            <person name="Churcher C.M."/>
            <person name="Bentley S.D."/>
            <person name="Mungall K.L."/>
            <person name="Cerdeno-Tarraga A.-M."/>
            <person name="Temple L."/>
            <person name="James K.D."/>
            <person name="Harris B."/>
            <person name="Quail M.A."/>
            <person name="Achtman M."/>
            <person name="Atkin R."/>
            <person name="Baker S."/>
            <person name="Basham D."/>
            <person name="Bason N."/>
            <person name="Cherevach I."/>
            <person name="Chillingworth T."/>
            <person name="Collins M."/>
            <person name="Cronin A."/>
            <person name="Davis P."/>
            <person name="Doggett J."/>
            <person name="Feltwell T."/>
            <person name="Goble A."/>
            <person name="Hamlin N."/>
            <person name="Hauser H."/>
            <person name="Holroyd S."/>
            <person name="Jagels K."/>
            <person name="Leather S."/>
            <person name="Moule S."/>
            <person name="Norberczak H."/>
            <person name="O'Neil S."/>
            <person name="Ormond D."/>
            <person name="Price C."/>
            <person name="Rabbinowitsch E."/>
            <person name="Rutter S."/>
            <person name="Sanders M."/>
            <person name="Saunders D."/>
            <person name="Seeger K."/>
            <person name="Sharp S."/>
            <person name="Simmonds M."/>
            <person name="Skelton J."/>
            <person name="Squares R."/>
            <person name="Squares S."/>
            <person name="Stevens K."/>
            <person name="Unwin L."/>
            <person name="Whitehead S."/>
            <person name="Barrell B.G."/>
            <person name="Maskell D.J."/>
        </authorList>
    </citation>
    <scope>NUCLEOTIDE SEQUENCE [LARGE SCALE GENOMIC DNA]</scope>
    <source>
        <strain evidence="7">ATCC BAA-588 / NCTC 13252 / RB50</strain>
    </source>
</reference>
<dbReference type="HOGENOM" id="CLU_039613_6_2_4"/>
<dbReference type="CDD" id="cd08440">
    <property type="entry name" value="PBP2_LTTR_like_4"/>
    <property type="match status" value="1"/>
</dbReference>
<dbReference type="InterPro" id="IPR050950">
    <property type="entry name" value="HTH-type_LysR_regulators"/>
</dbReference>
<evidence type="ECO:0000313" key="7">
    <source>
        <dbReference type="Proteomes" id="UP000001027"/>
    </source>
</evidence>